<dbReference type="SMART" id="SM00479">
    <property type="entry name" value="EXOIII"/>
    <property type="match status" value="1"/>
</dbReference>
<dbReference type="PANTHER" id="PTHR30231">
    <property type="entry name" value="DNA POLYMERASE III SUBUNIT EPSILON"/>
    <property type="match status" value="1"/>
</dbReference>
<dbReference type="Gene3D" id="3.30.420.10">
    <property type="entry name" value="Ribonuclease H-like superfamily/Ribonuclease H"/>
    <property type="match status" value="1"/>
</dbReference>
<dbReference type="InterPro" id="IPR012337">
    <property type="entry name" value="RNaseH-like_sf"/>
</dbReference>
<dbReference type="InterPro" id="IPR047201">
    <property type="entry name" value="ERI-1_3'hExo-like"/>
</dbReference>
<protein>
    <submittedName>
        <fullName evidence="5">DNA polymerase III epsilon subunit family exonuclease</fullName>
    </submittedName>
</protein>
<dbReference type="GO" id="GO:0003676">
    <property type="term" value="F:nucleic acid binding"/>
    <property type="evidence" value="ECO:0007669"/>
    <property type="project" value="InterPro"/>
</dbReference>
<dbReference type="EMBL" id="QJTJ01000007">
    <property type="protein sequence ID" value="PYF06873.1"/>
    <property type="molecule type" value="Genomic_DNA"/>
</dbReference>
<evidence type="ECO:0000313" key="6">
    <source>
        <dbReference type="Proteomes" id="UP000247416"/>
    </source>
</evidence>
<proteinExistence type="predicted"/>
<keyword evidence="2" id="KW-0378">Hydrolase</keyword>
<evidence type="ECO:0000259" key="4">
    <source>
        <dbReference type="SMART" id="SM00479"/>
    </source>
</evidence>
<reference evidence="5 6" key="1">
    <citation type="submission" date="2018-06" db="EMBL/GenBank/DDBJ databases">
        <title>Genomic Encyclopedia of Archaeal and Bacterial Type Strains, Phase II (KMG-II): from individual species to whole genera.</title>
        <authorList>
            <person name="Goeker M."/>
        </authorList>
    </citation>
    <scope>NUCLEOTIDE SEQUENCE [LARGE SCALE GENOMIC DNA]</scope>
    <source>
        <strain evidence="5 6">KACC 16626</strain>
    </source>
</reference>
<dbReference type="GO" id="GO:0000175">
    <property type="term" value="F:3'-5'-RNA exonuclease activity"/>
    <property type="evidence" value="ECO:0007669"/>
    <property type="project" value="InterPro"/>
</dbReference>
<evidence type="ECO:0000313" key="5">
    <source>
        <dbReference type="EMBL" id="PYF06873.1"/>
    </source>
</evidence>
<dbReference type="SUPFAM" id="SSF53098">
    <property type="entry name" value="Ribonuclease H-like"/>
    <property type="match status" value="1"/>
</dbReference>
<dbReference type="CDD" id="cd06133">
    <property type="entry name" value="ERI-1_3'hExo_like"/>
    <property type="match status" value="1"/>
</dbReference>
<accession>A0A318TRA5</accession>
<dbReference type="InterPro" id="IPR036397">
    <property type="entry name" value="RNaseH_sf"/>
</dbReference>
<gene>
    <name evidence="5" type="ORF">BJ095_107108</name>
</gene>
<evidence type="ECO:0000256" key="2">
    <source>
        <dbReference type="ARBA" id="ARBA00022801"/>
    </source>
</evidence>
<keyword evidence="6" id="KW-1185">Reference proteome</keyword>
<name>A0A318TRA5_9BACL</name>
<sequence>MRKYTYIFIDVEATLIRGKQNIIEIGAIKWLPDGTTEEFSQLIQPYKFRKLNAHIQKLTGISTEELLRAPSIKEVMPHFMKWCAGDTILVAFGEFDRKVLEDELVRYDLDTSFLYPFVDFQQKYMIENKQKEQPSLLKLLETYNIEVDIQHRALADAISLFNIFKEINGEQLIEKQQTNEFGLVLSEFRQQEEVYDLFLTYIVGEITPAGTVNIQSVQSINKQLAYETIEEQREITEGVTETVQRTIIHSSSEVEVFIKNIIADVETKVLITRSGLKQLSKINRLHRAVFPKTEAMTLQQILQTEEAVNEFTLNSLTIPSYENKLYTLLKKYEPHIVSEFEKRLLFKKEEIHI</sequence>
<feature type="domain" description="Exonuclease" evidence="4">
    <location>
        <begin position="5"/>
        <end position="173"/>
    </location>
</feature>
<dbReference type="AlphaFoldDB" id="A0A318TRA5"/>
<keyword evidence="3 5" id="KW-0269">Exonuclease</keyword>
<comment type="caution">
    <text evidence="5">The sequence shown here is derived from an EMBL/GenBank/DDBJ whole genome shotgun (WGS) entry which is preliminary data.</text>
</comment>
<organism evidence="5 6">
    <name type="scientific">Ureibacillus chungkukjangi</name>
    <dbReference type="NCBI Taxonomy" id="1202712"/>
    <lineage>
        <taxon>Bacteria</taxon>
        <taxon>Bacillati</taxon>
        <taxon>Bacillota</taxon>
        <taxon>Bacilli</taxon>
        <taxon>Bacillales</taxon>
        <taxon>Caryophanaceae</taxon>
        <taxon>Ureibacillus</taxon>
    </lineage>
</organism>
<dbReference type="RefSeq" id="WP_181417993.1">
    <property type="nucleotide sequence ID" value="NZ_PYWJ01000009.1"/>
</dbReference>
<dbReference type="Proteomes" id="UP000247416">
    <property type="component" value="Unassembled WGS sequence"/>
</dbReference>
<dbReference type="InterPro" id="IPR013520">
    <property type="entry name" value="Ribonucl_H"/>
</dbReference>
<dbReference type="PANTHER" id="PTHR30231:SF4">
    <property type="entry name" value="PROTEIN NEN2"/>
    <property type="match status" value="1"/>
</dbReference>
<evidence type="ECO:0000256" key="1">
    <source>
        <dbReference type="ARBA" id="ARBA00022722"/>
    </source>
</evidence>
<evidence type="ECO:0000256" key="3">
    <source>
        <dbReference type="ARBA" id="ARBA00022839"/>
    </source>
</evidence>
<dbReference type="Pfam" id="PF00929">
    <property type="entry name" value="RNase_T"/>
    <property type="match status" value="1"/>
</dbReference>
<keyword evidence="1" id="KW-0540">Nuclease</keyword>